<evidence type="ECO:0000259" key="4">
    <source>
        <dbReference type="PROSITE" id="PS50014"/>
    </source>
</evidence>
<feature type="compositionally biased region" description="Low complexity" evidence="3">
    <location>
        <begin position="437"/>
        <end position="447"/>
    </location>
</feature>
<reference evidence="6" key="3">
    <citation type="submission" date="2022-06" db="UniProtKB">
        <authorList>
            <consortium name="EnsemblMetazoa"/>
        </authorList>
    </citation>
    <scope>IDENTIFICATION</scope>
</reference>
<dbReference type="CDD" id="cd04369">
    <property type="entry name" value="Bromodomain"/>
    <property type="match status" value="1"/>
</dbReference>
<evidence type="ECO:0000313" key="7">
    <source>
        <dbReference type="Proteomes" id="UP000070412"/>
    </source>
</evidence>
<dbReference type="InterPro" id="IPR050935">
    <property type="entry name" value="Bromo_chromatin_reader"/>
</dbReference>
<dbReference type="GO" id="GO:0005634">
    <property type="term" value="C:nucleus"/>
    <property type="evidence" value="ECO:0007669"/>
    <property type="project" value="TreeGrafter"/>
</dbReference>
<proteinExistence type="predicted"/>
<dbReference type="InterPro" id="IPR018359">
    <property type="entry name" value="Bromodomain_CS"/>
</dbReference>
<reference evidence="7" key="1">
    <citation type="journal article" date="2020" name="PLoS Negl. Trop. Dis.">
        <title>High-quality nuclear genome for Sarcoptes scabiei-A critical resource for a neglected parasite.</title>
        <authorList>
            <person name="Korhonen P.K."/>
            <person name="Gasser R.B."/>
            <person name="Ma G."/>
            <person name="Wang T."/>
            <person name="Stroehlein A.J."/>
            <person name="Young N.D."/>
            <person name="Ang C.S."/>
            <person name="Fernando D.D."/>
            <person name="Lu H.C."/>
            <person name="Taylor S."/>
            <person name="Reynolds S.L."/>
            <person name="Mofiz E."/>
            <person name="Najaraj S.H."/>
            <person name="Gowda H."/>
            <person name="Madugundu A."/>
            <person name="Renuse S."/>
            <person name="Holt D."/>
            <person name="Pandey A."/>
            <person name="Papenfuss A.T."/>
            <person name="Fischer K."/>
        </authorList>
    </citation>
    <scope>NUCLEOTIDE SEQUENCE [LARGE SCALE GENOMIC DNA]</scope>
</reference>
<dbReference type="EMBL" id="WVUK01000052">
    <property type="protein sequence ID" value="KAF7494689.1"/>
    <property type="molecule type" value="Genomic_DNA"/>
</dbReference>
<gene>
    <name evidence="5" type="ORF">SSS_8944</name>
</gene>
<dbReference type="GO" id="GO:0000785">
    <property type="term" value="C:chromatin"/>
    <property type="evidence" value="ECO:0007669"/>
    <property type="project" value="TreeGrafter"/>
</dbReference>
<accession>A0A834RDG8</accession>
<evidence type="ECO:0000313" key="5">
    <source>
        <dbReference type="EMBL" id="KAF7494689.1"/>
    </source>
</evidence>
<sequence length="512" mass="59540">MENQSNLKSGPSTSIDLVDENLNRSFDSKPFQIQLNESASLSSFSSTSSDSSSTSSSTDSSSISSSDEDESNDMREFNFKQNDFQGKDCRVSSNNFSIQVSRTSDEIEKTSTNKLKKKSTRTEFWTDVKIDLNGRTRLPNGIEIVRGVAKMPFIRFETKKSNSFQRRFTNQLSFLHTLVSKEMIKLDCANPFLYPVNSLMQFVPEYYLIIENPMDFDTIIKRLEHYWYRSAKECIEDIRKIFQNCFKFNYENDKNYKSGRKLEAYFDQKLREMPSIEEEIACPFEWPLNYQENTATDEIDSTSPKSPIISLSPSMDKCLAFVNKLFEVEHAKNTWQFWNPVDANDYPDYYRIIKKPIDLVTIKKNIETKKCCTINQFIQNMKLMFANCRKYNKPGTNIVLQARYIEFLFEKKFASYLRPKTRKSKRSKTVPSDLRLSPSISSNSSPIGLNQNQIESSPIKRQKLNICLVKKSYDPDHYQIKASERVEDDQLEYDETIMQSEENKAISGMRNT</sequence>
<dbReference type="EnsemblMetazoa" id="SSS_8944s_mrna">
    <property type="protein sequence ID" value="KAF7494689.1"/>
    <property type="gene ID" value="SSS_8944"/>
</dbReference>
<keyword evidence="7" id="KW-1185">Reference proteome</keyword>
<reference evidence="5" key="2">
    <citation type="submission" date="2020-01" db="EMBL/GenBank/DDBJ databases">
        <authorList>
            <person name="Korhonen P.K.K."/>
            <person name="Guangxu M.G."/>
            <person name="Wang T.W."/>
            <person name="Stroehlein A.J.S."/>
            <person name="Young N.D."/>
            <person name="Ang C.-S.A."/>
            <person name="Fernando D.W.F."/>
            <person name="Lu H.L."/>
            <person name="Taylor S.T."/>
            <person name="Ehtesham M.E.M."/>
            <person name="Najaraj S.H.N."/>
            <person name="Harsha G.H.G."/>
            <person name="Madugundu A.M."/>
            <person name="Renuse S.R."/>
            <person name="Holt D.H."/>
            <person name="Pandey A.P."/>
            <person name="Papenfuss A.P."/>
            <person name="Gasser R.B.G."/>
            <person name="Fischer K.F."/>
        </authorList>
    </citation>
    <scope>NUCLEOTIDE SEQUENCE</scope>
    <source>
        <strain evidence="5">SSS_KF_BRIS2020</strain>
    </source>
</reference>
<dbReference type="PROSITE" id="PS00633">
    <property type="entry name" value="BROMODOMAIN_1"/>
    <property type="match status" value="1"/>
</dbReference>
<name>A0A834RDG8_SARSC</name>
<evidence type="ECO:0000256" key="1">
    <source>
        <dbReference type="ARBA" id="ARBA00023117"/>
    </source>
</evidence>
<feature type="region of interest" description="Disordered" evidence="3">
    <location>
        <begin position="424"/>
        <end position="451"/>
    </location>
</feature>
<feature type="region of interest" description="Disordered" evidence="3">
    <location>
        <begin position="1"/>
        <end position="21"/>
    </location>
</feature>
<keyword evidence="1 2" id="KW-0103">Bromodomain</keyword>
<dbReference type="PANTHER" id="PTHR22880:SF225">
    <property type="entry name" value="BROMODOMAIN-CONTAINING PROTEIN BET-1-RELATED"/>
    <property type="match status" value="1"/>
</dbReference>
<dbReference type="GO" id="GO:0006355">
    <property type="term" value="P:regulation of DNA-templated transcription"/>
    <property type="evidence" value="ECO:0007669"/>
    <property type="project" value="TreeGrafter"/>
</dbReference>
<dbReference type="Proteomes" id="UP000070412">
    <property type="component" value="Unassembled WGS sequence"/>
</dbReference>
<dbReference type="Gene3D" id="1.20.920.10">
    <property type="entry name" value="Bromodomain-like"/>
    <property type="match status" value="2"/>
</dbReference>
<dbReference type="SUPFAM" id="SSF47370">
    <property type="entry name" value="Bromodomain"/>
    <property type="match status" value="2"/>
</dbReference>
<dbReference type="PRINTS" id="PR00503">
    <property type="entry name" value="BROMODOMAIN"/>
</dbReference>
<dbReference type="AlphaFoldDB" id="A0A834RDG8"/>
<dbReference type="InterPro" id="IPR001487">
    <property type="entry name" value="Bromodomain"/>
</dbReference>
<organism evidence="5">
    <name type="scientific">Sarcoptes scabiei</name>
    <name type="common">Itch mite</name>
    <name type="synonym">Acarus scabiei</name>
    <dbReference type="NCBI Taxonomy" id="52283"/>
    <lineage>
        <taxon>Eukaryota</taxon>
        <taxon>Metazoa</taxon>
        <taxon>Ecdysozoa</taxon>
        <taxon>Arthropoda</taxon>
        <taxon>Chelicerata</taxon>
        <taxon>Arachnida</taxon>
        <taxon>Acari</taxon>
        <taxon>Acariformes</taxon>
        <taxon>Sarcoptiformes</taxon>
        <taxon>Astigmata</taxon>
        <taxon>Psoroptidia</taxon>
        <taxon>Sarcoptoidea</taxon>
        <taxon>Sarcoptidae</taxon>
        <taxon>Sarcoptinae</taxon>
        <taxon>Sarcoptes</taxon>
    </lineage>
</organism>
<protein>
    <submittedName>
        <fullName evidence="5">SWR1 complex bromodomain subunit bdf1</fullName>
    </submittedName>
</protein>
<evidence type="ECO:0000313" key="6">
    <source>
        <dbReference type="EnsemblMetazoa" id="KAF7494689.1"/>
    </source>
</evidence>
<evidence type="ECO:0000256" key="3">
    <source>
        <dbReference type="SAM" id="MobiDB-lite"/>
    </source>
</evidence>
<dbReference type="GO" id="GO:0006338">
    <property type="term" value="P:chromatin remodeling"/>
    <property type="evidence" value="ECO:0007669"/>
    <property type="project" value="TreeGrafter"/>
</dbReference>
<feature type="domain" description="Bromo" evidence="4">
    <location>
        <begin position="184"/>
        <end position="256"/>
    </location>
</feature>
<feature type="compositionally biased region" description="Low complexity" evidence="3">
    <location>
        <begin position="39"/>
        <end position="65"/>
    </location>
</feature>
<feature type="domain" description="Bromo" evidence="4">
    <location>
        <begin position="329"/>
        <end position="399"/>
    </location>
</feature>
<dbReference type="PROSITE" id="PS50014">
    <property type="entry name" value="BROMODOMAIN_2"/>
    <property type="match status" value="2"/>
</dbReference>
<dbReference type="SMART" id="SM00297">
    <property type="entry name" value="BROMO"/>
    <property type="match status" value="2"/>
</dbReference>
<dbReference type="OrthoDB" id="784962at2759"/>
<dbReference type="Pfam" id="PF00439">
    <property type="entry name" value="Bromodomain"/>
    <property type="match status" value="2"/>
</dbReference>
<dbReference type="PANTHER" id="PTHR22880">
    <property type="entry name" value="FALZ-RELATED BROMODOMAIN-CONTAINING PROTEINS"/>
    <property type="match status" value="1"/>
</dbReference>
<evidence type="ECO:0000256" key="2">
    <source>
        <dbReference type="PROSITE-ProRule" id="PRU00035"/>
    </source>
</evidence>
<feature type="compositionally biased region" description="Polar residues" evidence="3">
    <location>
        <begin position="1"/>
        <end position="15"/>
    </location>
</feature>
<dbReference type="InterPro" id="IPR036427">
    <property type="entry name" value="Bromodomain-like_sf"/>
</dbReference>
<feature type="region of interest" description="Disordered" evidence="3">
    <location>
        <begin position="39"/>
        <end position="73"/>
    </location>
</feature>